<feature type="domain" description="Bacterial sugar transferase" evidence="3">
    <location>
        <begin position="7"/>
        <end position="182"/>
    </location>
</feature>
<evidence type="ECO:0000259" key="3">
    <source>
        <dbReference type="Pfam" id="PF02397"/>
    </source>
</evidence>
<keyword evidence="2" id="KW-0812">Transmembrane</keyword>
<proteinExistence type="inferred from homology"/>
<dbReference type="InterPro" id="IPR003362">
    <property type="entry name" value="Bact_transf"/>
</dbReference>
<dbReference type="STRING" id="766136.BHF68_07075"/>
<sequence length="207" mass="24178">MSYKNIKRVLDILFSLLLLLLLTPLMVIISIVIKFSEPNSPILFSQKRPGKNERIFTIYKFRTMTTGVRREDSQASDTKRITKVGNILRKTSLDELPQLFNIIKGDMSFIGPRPLLPQYLELYSNEQKRRHDVYPGITGWAQVNGRNAISWEEKFKYDIYYVDNISFKLDLKIFFLTIYKIIKRKDINSSDSNTMETFTGSNKTNTM</sequence>
<name>A0A1E5G1W0_9FIRM</name>
<dbReference type="RefSeq" id="WP_069643399.1">
    <property type="nucleotide sequence ID" value="NZ_MIJE01000030.1"/>
</dbReference>
<evidence type="ECO:0000256" key="2">
    <source>
        <dbReference type="SAM" id="Phobius"/>
    </source>
</evidence>
<dbReference type="EMBL" id="MIJE01000030">
    <property type="protein sequence ID" value="OEF96816.1"/>
    <property type="molecule type" value="Genomic_DNA"/>
</dbReference>
<dbReference type="GO" id="GO:0016780">
    <property type="term" value="F:phosphotransferase activity, for other substituted phosphate groups"/>
    <property type="evidence" value="ECO:0007669"/>
    <property type="project" value="TreeGrafter"/>
</dbReference>
<reference evidence="4 5" key="1">
    <citation type="submission" date="2016-09" db="EMBL/GenBank/DDBJ databases">
        <title>Draft genome sequence for the type strain of Desulfuribacillus alkaliarsenatis AHT28, an obligately anaerobic, sulfidogenic bacterium isolated from Russian soda lake sediments.</title>
        <authorList>
            <person name="Abin C.A."/>
            <person name="Hollibaugh J.T."/>
        </authorList>
    </citation>
    <scope>NUCLEOTIDE SEQUENCE [LARGE SCALE GENOMIC DNA]</scope>
    <source>
        <strain evidence="4 5">AHT28</strain>
    </source>
</reference>
<dbReference type="Proteomes" id="UP000094296">
    <property type="component" value="Unassembled WGS sequence"/>
</dbReference>
<comment type="caution">
    <text evidence="4">The sequence shown here is derived from an EMBL/GenBank/DDBJ whole genome shotgun (WGS) entry which is preliminary data.</text>
</comment>
<organism evidence="4 5">
    <name type="scientific">Desulfuribacillus alkaliarsenatis</name>
    <dbReference type="NCBI Taxonomy" id="766136"/>
    <lineage>
        <taxon>Bacteria</taxon>
        <taxon>Bacillati</taxon>
        <taxon>Bacillota</taxon>
        <taxon>Desulfuribacillia</taxon>
        <taxon>Desulfuribacillales</taxon>
        <taxon>Desulfuribacillaceae</taxon>
        <taxon>Desulfuribacillus</taxon>
    </lineage>
</organism>
<dbReference type="OrthoDB" id="9808602at2"/>
<gene>
    <name evidence="4" type="ORF">BHF68_07075</name>
</gene>
<keyword evidence="2" id="KW-0472">Membrane</keyword>
<keyword evidence="5" id="KW-1185">Reference proteome</keyword>
<evidence type="ECO:0000313" key="5">
    <source>
        <dbReference type="Proteomes" id="UP000094296"/>
    </source>
</evidence>
<dbReference type="AlphaFoldDB" id="A0A1E5G1W0"/>
<dbReference type="PANTHER" id="PTHR30576:SF8">
    <property type="entry name" value="UNDECAPRENYL-PHOSPHATE GALACTOSE PHOSPHOTRANSFERASE"/>
    <property type="match status" value="1"/>
</dbReference>
<keyword evidence="2" id="KW-1133">Transmembrane helix</keyword>
<protein>
    <recommendedName>
        <fullName evidence="3">Bacterial sugar transferase domain-containing protein</fullName>
    </recommendedName>
</protein>
<accession>A0A1E5G1W0</accession>
<dbReference type="Pfam" id="PF02397">
    <property type="entry name" value="Bac_transf"/>
    <property type="match status" value="1"/>
</dbReference>
<evidence type="ECO:0000313" key="4">
    <source>
        <dbReference type="EMBL" id="OEF96816.1"/>
    </source>
</evidence>
<evidence type="ECO:0000256" key="1">
    <source>
        <dbReference type="ARBA" id="ARBA00006464"/>
    </source>
</evidence>
<dbReference type="PANTHER" id="PTHR30576">
    <property type="entry name" value="COLANIC BIOSYNTHESIS UDP-GLUCOSE LIPID CARRIER TRANSFERASE"/>
    <property type="match status" value="1"/>
</dbReference>
<feature type="transmembrane region" description="Helical" evidence="2">
    <location>
        <begin position="12"/>
        <end position="33"/>
    </location>
</feature>
<comment type="similarity">
    <text evidence="1">Belongs to the bacterial sugar transferase family.</text>
</comment>